<sequence>MCASGQPEAPIERSVVSSFIFKFDDGTPRVALFRRSGKVNTYQHRLAPISGSITENDATPLSAAWREIQEETGLTTAQLSLLRQGKSYSFTDRSIGRKWTIYPFAFRLRTVEEGGTGEQGIRIDWEHEDWGWYDPMSVVDSETFGGVPHLAESLRRVWFEKDLNDIASKVLADGLERLQNDHQSGARQMAGVALQILRDVIATMDMSNPVDEWWIKVRFTAWHIWKNGRESMGAAILSVLLSALTGIEEIMRRQVGRADFNDMTECRNSILEHLQRQMESRADSAMLVSQAFARYIQTAFASRLQSKDPLSILTLSESSTISQSIHHLILQSDIALDLRVLESRPLYEGVALAGALAEKCRSSNTNAREPTSITIFSDASAAIASQGVDAVVIGADRIAASGAVSNKTGSLPAILSAKHVTAAAGRPAKIIVLSESEKVAPPGDPGDHIVEENDPKQLSRAWSVGHNTARVRHAARVLSEGAERVHISFRNVSFEWCPSSLIDVYITEFGEWTLQDIARHSDRLGEEEKRLFESL</sequence>
<dbReference type="AlphaFoldDB" id="A0AAN6N2F7"/>
<gene>
    <name evidence="4" type="ORF">QBC46DRAFT_451538</name>
</gene>
<evidence type="ECO:0000256" key="2">
    <source>
        <dbReference type="RuleBase" id="RU003814"/>
    </source>
</evidence>
<dbReference type="GO" id="GO:0046523">
    <property type="term" value="F:S-methyl-5-thioribose-1-phosphate isomerase activity"/>
    <property type="evidence" value="ECO:0007669"/>
    <property type="project" value="TreeGrafter"/>
</dbReference>
<dbReference type="SUPFAM" id="SSF100950">
    <property type="entry name" value="NagB/RpiA/CoA transferase-like"/>
    <property type="match status" value="1"/>
</dbReference>
<dbReference type="Proteomes" id="UP001303473">
    <property type="component" value="Unassembled WGS sequence"/>
</dbReference>
<dbReference type="InterPro" id="IPR000649">
    <property type="entry name" value="IF-2B-related"/>
</dbReference>
<dbReference type="Pfam" id="PF01008">
    <property type="entry name" value="IF-2B"/>
    <property type="match status" value="1"/>
</dbReference>
<dbReference type="InterPro" id="IPR000086">
    <property type="entry name" value="NUDIX_hydrolase_dom"/>
</dbReference>
<reference evidence="5" key="1">
    <citation type="journal article" date="2023" name="Mol. Phylogenet. Evol.">
        <title>Genome-scale phylogeny and comparative genomics of the fungal order Sordariales.</title>
        <authorList>
            <person name="Hensen N."/>
            <person name="Bonometti L."/>
            <person name="Westerberg I."/>
            <person name="Brannstrom I.O."/>
            <person name="Guillou S."/>
            <person name="Cros-Aarteil S."/>
            <person name="Calhoun S."/>
            <person name="Haridas S."/>
            <person name="Kuo A."/>
            <person name="Mondo S."/>
            <person name="Pangilinan J."/>
            <person name="Riley R."/>
            <person name="LaButti K."/>
            <person name="Andreopoulos B."/>
            <person name="Lipzen A."/>
            <person name="Chen C."/>
            <person name="Yan M."/>
            <person name="Daum C."/>
            <person name="Ng V."/>
            <person name="Clum A."/>
            <person name="Steindorff A."/>
            <person name="Ohm R.A."/>
            <person name="Martin F."/>
            <person name="Silar P."/>
            <person name="Natvig D.O."/>
            <person name="Lalanne C."/>
            <person name="Gautier V."/>
            <person name="Ament-Velasquez S.L."/>
            <person name="Kruys A."/>
            <person name="Hutchinson M.I."/>
            <person name="Powell A.J."/>
            <person name="Barry K."/>
            <person name="Miller A.N."/>
            <person name="Grigoriev I.V."/>
            <person name="Debuchy R."/>
            <person name="Gladieux P."/>
            <person name="Hiltunen Thoren M."/>
            <person name="Johannesson H."/>
        </authorList>
    </citation>
    <scope>NUCLEOTIDE SEQUENCE [LARGE SCALE GENOMIC DNA]</scope>
    <source>
        <strain evidence="5">CBS 340.73</strain>
    </source>
</reference>
<proteinExistence type="inferred from homology"/>
<dbReference type="PANTHER" id="PTHR43475:SF3">
    <property type="entry name" value="TRANSLATION INITIATION FACTOR EIF-2B SUBUNIT FAMILY PROTEIN (AFU_ORTHOLOGUE AFUA_2G14290)"/>
    <property type="match status" value="1"/>
</dbReference>
<dbReference type="PANTHER" id="PTHR43475">
    <property type="entry name" value="METHYLTHIORIBOSE-1-PHOSPHATE ISOMERASE"/>
    <property type="match status" value="1"/>
</dbReference>
<dbReference type="InterPro" id="IPR015797">
    <property type="entry name" value="NUDIX_hydrolase-like_dom_sf"/>
</dbReference>
<dbReference type="Pfam" id="PF00293">
    <property type="entry name" value="NUDIX"/>
    <property type="match status" value="1"/>
</dbReference>
<dbReference type="Gene3D" id="3.90.79.10">
    <property type="entry name" value="Nucleoside Triphosphate Pyrophosphohydrolase"/>
    <property type="match status" value="1"/>
</dbReference>
<accession>A0AAN6N2F7</accession>
<evidence type="ECO:0000256" key="1">
    <source>
        <dbReference type="ARBA" id="ARBA00007251"/>
    </source>
</evidence>
<dbReference type="EMBL" id="MU853841">
    <property type="protein sequence ID" value="KAK3937957.1"/>
    <property type="molecule type" value="Genomic_DNA"/>
</dbReference>
<comment type="similarity">
    <text evidence="1 2">Belongs to the eIF-2B alpha/beta/delta subunits family.</text>
</comment>
<feature type="domain" description="Nudix hydrolase" evidence="3">
    <location>
        <begin position="11"/>
        <end position="156"/>
    </location>
</feature>
<keyword evidence="5" id="KW-1185">Reference proteome</keyword>
<dbReference type="InterPro" id="IPR042529">
    <property type="entry name" value="IF_2B-like_C"/>
</dbReference>
<dbReference type="PROSITE" id="PS51462">
    <property type="entry name" value="NUDIX"/>
    <property type="match status" value="1"/>
</dbReference>
<evidence type="ECO:0000313" key="4">
    <source>
        <dbReference type="EMBL" id="KAK3937957.1"/>
    </source>
</evidence>
<dbReference type="InterPro" id="IPR037171">
    <property type="entry name" value="NagB/RpiA_transferase-like"/>
</dbReference>
<organism evidence="4 5">
    <name type="scientific">Diplogelasinospora grovesii</name>
    <dbReference type="NCBI Taxonomy" id="303347"/>
    <lineage>
        <taxon>Eukaryota</taxon>
        <taxon>Fungi</taxon>
        <taxon>Dikarya</taxon>
        <taxon>Ascomycota</taxon>
        <taxon>Pezizomycotina</taxon>
        <taxon>Sordariomycetes</taxon>
        <taxon>Sordariomycetidae</taxon>
        <taxon>Sordariales</taxon>
        <taxon>Diplogelasinosporaceae</taxon>
        <taxon>Diplogelasinospora</taxon>
    </lineage>
</organism>
<dbReference type="GO" id="GO:0019509">
    <property type="term" value="P:L-methionine salvage from methylthioadenosine"/>
    <property type="evidence" value="ECO:0007669"/>
    <property type="project" value="TreeGrafter"/>
</dbReference>
<evidence type="ECO:0000313" key="5">
    <source>
        <dbReference type="Proteomes" id="UP001303473"/>
    </source>
</evidence>
<dbReference type="SUPFAM" id="SSF55811">
    <property type="entry name" value="Nudix"/>
    <property type="match status" value="1"/>
</dbReference>
<dbReference type="CDD" id="cd18872">
    <property type="entry name" value="NUDIX_eIF-2B"/>
    <property type="match status" value="1"/>
</dbReference>
<dbReference type="Gene3D" id="3.40.50.10470">
    <property type="entry name" value="Translation initiation factor eif-2b, domain 2"/>
    <property type="match status" value="1"/>
</dbReference>
<protein>
    <recommendedName>
        <fullName evidence="3">Nudix hydrolase domain-containing protein</fullName>
    </recommendedName>
</protein>
<name>A0AAN6N2F7_9PEZI</name>
<comment type="caution">
    <text evidence="4">The sequence shown here is derived from an EMBL/GenBank/DDBJ whole genome shotgun (WGS) entry which is preliminary data.</text>
</comment>
<evidence type="ECO:0000259" key="3">
    <source>
        <dbReference type="PROSITE" id="PS51462"/>
    </source>
</evidence>